<organism evidence="2 3">
    <name type="scientific">Hucho hucho</name>
    <name type="common">huchen</name>
    <dbReference type="NCBI Taxonomy" id="62062"/>
    <lineage>
        <taxon>Eukaryota</taxon>
        <taxon>Metazoa</taxon>
        <taxon>Chordata</taxon>
        <taxon>Craniata</taxon>
        <taxon>Vertebrata</taxon>
        <taxon>Euteleostomi</taxon>
        <taxon>Actinopterygii</taxon>
        <taxon>Neopterygii</taxon>
        <taxon>Teleostei</taxon>
        <taxon>Protacanthopterygii</taxon>
        <taxon>Salmoniformes</taxon>
        <taxon>Salmonidae</taxon>
        <taxon>Salmoninae</taxon>
        <taxon>Hucho</taxon>
    </lineage>
</organism>
<feature type="compositionally biased region" description="Low complexity" evidence="1">
    <location>
        <begin position="159"/>
        <end position="171"/>
    </location>
</feature>
<evidence type="ECO:0000256" key="1">
    <source>
        <dbReference type="SAM" id="MobiDB-lite"/>
    </source>
</evidence>
<reference evidence="2" key="3">
    <citation type="submission" date="2025-09" db="UniProtKB">
        <authorList>
            <consortium name="Ensembl"/>
        </authorList>
    </citation>
    <scope>IDENTIFICATION</scope>
</reference>
<reference evidence="2" key="2">
    <citation type="submission" date="2025-08" db="UniProtKB">
        <authorList>
            <consortium name="Ensembl"/>
        </authorList>
    </citation>
    <scope>IDENTIFICATION</scope>
</reference>
<feature type="compositionally biased region" description="Pro residues" evidence="1">
    <location>
        <begin position="1"/>
        <end position="14"/>
    </location>
</feature>
<evidence type="ECO:0000313" key="3">
    <source>
        <dbReference type="Proteomes" id="UP000314982"/>
    </source>
</evidence>
<evidence type="ECO:0000313" key="2">
    <source>
        <dbReference type="Ensembl" id="ENSHHUP00000041442.1"/>
    </source>
</evidence>
<reference evidence="3" key="1">
    <citation type="submission" date="2018-06" db="EMBL/GenBank/DDBJ databases">
        <title>Genome assembly of Danube salmon.</title>
        <authorList>
            <person name="Macqueen D.J."/>
            <person name="Gundappa M.K."/>
        </authorList>
    </citation>
    <scope>NUCLEOTIDE SEQUENCE [LARGE SCALE GENOMIC DNA]</scope>
</reference>
<accession>A0A4W5MSN0</accession>
<protein>
    <submittedName>
        <fullName evidence="2">Uncharacterized protein</fullName>
    </submittedName>
</protein>
<feature type="region of interest" description="Disordered" evidence="1">
    <location>
        <begin position="1"/>
        <end position="22"/>
    </location>
</feature>
<proteinExistence type="predicted"/>
<feature type="region of interest" description="Disordered" evidence="1">
    <location>
        <begin position="81"/>
        <end position="178"/>
    </location>
</feature>
<dbReference type="Ensembl" id="ENSHHUT00000043035.1">
    <property type="protein sequence ID" value="ENSHHUP00000041442.1"/>
    <property type="gene ID" value="ENSHHUG00000025602.1"/>
</dbReference>
<dbReference type="GeneTree" id="ENSGT01110000269910"/>
<dbReference type="AlphaFoldDB" id="A0A4W5MSN0"/>
<keyword evidence="3" id="KW-1185">Reference proteome</keyword>
<name>A0A4W5MSN0_9TELE</name>
<dbReference type="Proteomes" id="UP000314982">
    <property type="component" value="Unassembled WGS sequence"/>
</dbReference>
<sequence length="178" mass="18648">QPSVFPPTDPPPRPLLTSTNQNYDEEIVDDYITGVEQVDAGPTAAAEIGSDTKGPDPGAELYDFKEYDLKEYSDIKESDTKQTYEYGDYDDYGTGEAKPTSFPAYEDEFGQGVPAETDTESSMGGGGYGGEKGEKGEPAIIEPGMLIEGPQGGPGQAGLPGAPGLQGAPGPHGDHGDR</sequence>